<accession>A0A378JQN1</accession>
<protein>
    <submittedName>
        <fullName evidence="1">Uncharacterized protein</fullName>
    </submittedName>
</protein>
<organism evidence="1 2">
    <name type="scientific">Legionella busanensis</name>
    <dbReference type="NCBI Taxonomy" id="190655"/>
    <lineage>
        <taxon>Bacteria</taxon>
        <taxon>Pseudomonadati</taxon>
        <taxon>Pseudomonadota</taxon>
        <taxon>Gammaproteobacteria</taxon>
        <taxon>Legionellales</taxon>
        <taxon>Legionellaceae</taxon>
        <taxon>Legionella</taxon>
    </lineage>
</organism>
<sequence>MKLRMLNNSTMKLTISSLFPRMMGLMLISLSLLPLPYFLGNYQITCNDIKPNLARECVLNFSFFGISKKQTNLNTLIDASITGTSPYSIMLKTTDGLINMTNGSSVGYAKKQKIVDTINQFITRGMQNSVKLANPNPLA</sequence>
<evidence type="ECO:0000313" key="2">
    <source>
        <dbReference type="Proteomes" id="UP000254794"/>
    </source>
</evidence>
<keyword evidence="2" id="KW-1185">Reference proteome</keyword>
<dbReference type="AlphaFoldDB" id="A0A378JQN1"/>
<evidence type="ECO:0000313" key="1">
    <source>
        <dbReference type="EMBL" id="STX50432.1"/>
    </source>
</evidence>
<name>A0A378JQN1_9GAMM</name>
<proteinExistence type="predicted"/>
<reference evidence="1 2" key="1">
    <citation type="submission" date="2018-06" db="EMBL/GenBank/DDBJ databases">
        <authorList>
            <consortium name="Pathogen Informatics"/>
            <person name="Doyle S."/>
        </authorList>
    </citation>
    <scope>NUCLEOTIDE SEQUENCE [LARGE SCALE GENOMIC DNA]</scope>
    <source>
        <strain evidence="1 2">NCTC13316</strain>
    </source>
</reference>
<gene>
    <name evidence="1" type="ORF">NCTC13316_00513</name>
</gene>
<dbReference type="Proteomes" id="UP000254794">
    <property type="component" value="Unassembled WGS sequence"/>
</dbReference>
<dbReference type="EMBL" id="UGOD01000001">
    <property type="protein sequence ID" value="STX50432.1"/>
    <property type="molecule type" value="Genomic_DNA"/>
</dbReference>